<dbReference type="Proteomes" id="UP000471126">
    <property type="component" value="Unassembled WGS sequence"/>
</dbReference>
<dbReference type="InterPro" id="IPR021555">
    <property type="entry name" value="DUF3000"/>
</dbReference>
<feature type="region of interest" description="Disordered" evidence="1">
    <location>
        <begin position="1"/>
        <end position="86"/>
    </location>
</feature>
<evidence type="ECO:0000313" key="2">
    <source>
        <dbReference type="EMBL" id="NEM05631.1"/>
    </source>
</evidence>
<reference evidence="2 3" key="1">
    <citation type="submission" date="2019-12" db="EMBL/GenBank/DDBJ databases">
        <title>WGS of CPCC 203550 I12A-02606.</title>
        <authorList>
            <person name="Jiang Z."/>
        </authorList>
    </citation>
    <scope>NUCLEOTIDE SEQUENCE [LARGE SCALE GENOMIC DNA]</scope>
    <source>
        <strain evidence="2 3">I12A-02606</strain>
    </source>
</reference>
<sequence length="272" mass="27913">MNHTGVRSTGSPRAARTRSESAGDGGTAGAVLTTADPPRPLSSGASETDRAPGTYPASVEPRSLAGPRDGAGARAGSGGPGDDRPADFVAALESLAAVRPRPEIVVEDIPAPQRLAPFAHALAARVPEGEGDDEVELAVARFIVLHDPAGHEAWDGTTRCVGYLSASTDEHMVDDAMFSEVAWSWLTDALGDCGAAWHALGGTVTRTASTRFGDLAGPEHSVDVEIRASWTAEDTALGRHLDAWLEVLANAAGLPPPGVALLGPAGTAPERP</sequence>
<accession>A0A6P0GEE9</accession>
<protein>
    <submittedName>
        <fullName evidence="2">DUF3000 domain-containing protein</fullName>
    </submittedName>
</protein>
<organism evidence="2 3">
    <name type="scientific">Geodermatophilus normandii</name>
    <dbReference type="NCBI Taxonomy" id="1137989"/>
    <lineage>
        <taxon>Bacteria</taxon>
        <taxon>Bacillati</taxon>
        <taxon>Actinomycetota</taxon>
        <taxon>Actinomycetes</taxon>
        <taxon>Geodermatophilales</taxon>
        <taxon>Geodermatophilaceae</taxon>
        <taxon>Geodermatophilus</taxon>
    </lineage>
</organism>
<dbReference type="EMBL" id="JAAGWE010000011">
    <property type="protein sequence ID" value="NEM05631.1"/>
    <property type="molecule type" value="Genomic_DNA"/>
</dbReference>
<gene>
    <name evidence="2" type="ORF">GCU54_06300</name>
</gene>
<comment type="caution">
    <text evidence="2">The sequence shown here is derived from an EMBL/GenBank/DDBJ whole genome shotgun (WGS) entry which is preliminary data.</text>
</comment>
<dbReference type="AlphaFoldDB" id="A0A6P0GEE9"/>
<feature type="compositionally biased region" description="Polar residues" evidence="1">
    <location>
        <begin position="1"/>
        <end position="11"/>
    </location>
</feature>
<name>A0A6P0GEE9_9ACTN</name>
<evidence type="ECO:0000256" key="1">
    <source>
        <dbReference type="SAM" id="MobiDB-lite"/>
    </source>
</evidence>
<dbReference type="Pfam" id="PF11452">
    <property type="entry name" value="DUF3000"/>
    <property type="match status" value="1"/>
</dbReference>
<evidence type="ECO:0000313" key="3">
    <source>
        <dbReference type="Proteomes" id="UP000471126"/>
    </source>
</evidence>
<proteinExistence type="predicted"/>